<name>A0A9E7SBM7_9CAUD</name>
<evidence type="ECO:0000313" key="2">
    <source>
        <dbReference type="Proteomes" id="UP001055992"/>
    </source>
</evidence>
<dbReference type="Proteomes" id="UP001055992">
    <property type="component" value="Segment"/>
</dbReference>
<sequence>MAITKISFLARYHAREIHYDTVGTPFGHVSYAKTQTVQHDKETVFVLGPGPCGKTVDKLDVRYQAHDIIIIQYHDDGTLKEFPYQRKDVLGRLTIERSVFQ</sequence>
<proteinExistence type="predicted"/>
<evidence type="ECO:0000313" key="1">
    <source>
        <dbReference type="EMBL" id="URY99143.1"/>
    </source>
</evidence>
<protein>
    <submittedName>
        <fullName evidence="1">Uncharacterized protein</fullName>
    </submittedName>
</protein>
<gene>
    <name evidence="1" type="ORF">6937_0012</name>
</gene>
<dbReference type="Pfam" id="PF25755">
    <property type="entry name" value="Phage_T3_1_05"/>
    <property type="match status" value="1"/>
</dbReference>
<reference evidence="1" key="1">
    <citation type="submission" date="2021-11" db="EMBL/GenBank/DDBJ databases">
        <title>The TAILOR 12: Case summaries of 12 patient that have undergone phage therapy for multidrug-resistant infections.</title>
        <authorList>
            <person name="Green S."/>
            <person name="Terwilliger A."/>
            <person name="Clark J."/>
            <person name="Salazar K."/>
            <person name="Maresso A."/>
        </authorList>
    </citation>
    <scope>NUCLEOTIDE SEQUENCE</scope>
</reference>
<dbReference type="InterPro" id="IPR058006">
    <property type="entry name" value="1.05"/>
</dbReference>
<keyword evidence="2" id="KW-1185">Reference proteome</keyword>
<organism evidence="1 2">
    <name type="scientific">Klebsiella phage 6937</name>
    <dbReference type="NCBI Taxonomy" id="2912294"/>
    <lineage>
        <taxon>Viruses</taxon>
        <taxon>Duplodnaviria</taxon>
        <taxon>Heunggongvirae</taxon>
        <taxon>Uroviricota</taxon>
        <taxon>Caudoviricetes</taxon>
        <taxon>Autographivirales</taxon>
        <taxon>Autonotataviridae</taxon>
        <taxon>Melnykvirinae</taxon>
        <taxon>Cullenvirus</taxon>
        <taxon>Cullenvirus 6937</taxon>
    </lineage>
</organism>
<dbReference type="EMBL" id="OL362270">
    <property type="protein sequence ID" value="URY99143.1"/>
    <property type="molecule type" value="Genomic_DNA"/>
</dbReference>
<accession>A0A9E7SBM7</accession>